<comment type="caution">
    <text evidence="2">The sequence shown here is derived from an EMBL/GenBank/DDBJ whole genome shotgun (WGS) entry which is preliminary data.</text>
</comment>
<dbReference type="AlphaFoldDB" id="A0A4U3MGQ3"/>
<dbReference type="OrthoDB" id="9798632at2"/>
<dbReference type="Proteomes" id="UP000308705">
    <property type="component" value="Unassembled WGS sequence"/>
</dbReference>
<keyword evidence="3" id="KW-1185">Reference proteome</keyword>
<dbReference type="RefSeq" id="WP_137248031.1">
    <property type="nucleotide sequence ID" value="NZ_SZQA01000015.1"/>
</dbReference>
<proteinExistence type="predicted"/>
<name>A0A4U3MGQ3_9ACTN</name>
<reference evidence="2 3" key="1">
    <citation type="submission" date="2019-04" db="EMBL/GenBank/DDBJ databases">
        <title>Herbidospora sp. NEAU-GS14.nov., a novel actinomycete isolated from soil.</title>
        <authorList>
            <person name="Han L."/>
        </authorList>
    </citation>
    <scope>NUCLEOTIDE SEQUENCE [LARGE SCALE GENOMIC DNA]</scope>
    <source>
        <strain evidence="2 3">NEAU-GS14</strain>
    </source>
</reference>
<feature type="domain" description="NAD(P)-binding" evidence="1">
    <location>
        <begin position="7"/>
        <end position="121"/>
    </location>
</feature>
<dbReference type="Gene3D" id="3.40.50.720">
    <property type="entry name" value="NAD(P)-binding Rossmann-like Domain"/>
    <property type="match status" value="1"/>
</dbReference>
<sequence>MRVIVFGATGMVGQGVLRECLRAPDVSEVLVVGRTPSGVTDPKLTEVIADVSRPAGYAAFLQGFDACFFCVGVSSSGLKEADYRQVTYTMTMDVARTLRRDVTFVYVSSQGADAEGRRMWARVKGETENALFERFDRAFALRPGVIRALHGAASKTRAYRVLYMIGTPIWPVLSRLFPRMVTTTEAIGQAMLTLARGEKAPKILYATGINRLARM</sequence>
<evidence type="ECO:0000259" key="1">
    <source>
        <dbReference type="Pfam" id="PF13460"/>
    </source>
</evidence>
<protein>
    <submittedName>
        <fullName evidence="2">NAD-dependent epimerase/dehydratase family protein</fullName>
    </submittedName>
</protein>
<dbReference type="Pfam" id="PF13460">
    <property type="entry name" value="NAD_binding_10"/>
    <property type="match status" value="1"/>
</dbReference>
<dbReference type="InterPro" id="IPR036291">
    <property type="entry name" value="NAD(P)-bd_dom_sf"/>
</dbReference>
<dbReference type="PANTHER" id="PTHR14097">
    <property type="entry name" value="OXIDOREDUCTASE HTATIP2"/>
    <property type="match status" value="1"/>
</dbReference>
<organism evidence="2 3">
    <name type="scientific">Herbidospora galbida</name>
    <dbReference type="NCBI Taxonomy" id="2575442"/>
    <lineage>
        <taxon>Bacteria</taxon>
        <taxon>Bacillati</taxon>
        <taxon>Actinomycetota</taxon>
        <taxon>Actinomycetes</taxon>
        <taxon>Streptosporangiales</taxon>
        <taxon>Streptosporangiaceae</taxon>
        <taxon>Herbidospora</taxon>
    </lineage>
</organism>
<evidence type="ECO:0000313" key="3">
    <source>
        <dbReference type="Proteomes" id="UP000308705"/>
    </source>
</evidence>
<evidence type="ECO:0000313" key="2">
    <source>
        <dbReference type="EMBL" id="TKK87514.1"/>
    </source>
</evidence>
<dbReference type="EMBL" id="SZQA01000015">
    <property type="protein sequence ID" value="TKK87514.1"/>
    <property type="molecule type" value="Genomic_DNA"/>
</dbReference>
<gene>
    <name evidence="2" type="ORF">FDA94_16945</name>
</gene>
<dbReference type="PANTHER" id="PTHR14097:SF8">
    <property type="entry name" value="NAD(P)-BINDING DOMAIN-CONTAINING PROTEIN"/>
    <property type="match status" value="1"/>
</dbReference>
<dbReference type="InterPro" id="IPR016040">
    <property type="entry name" value="NAD(P)-bd_dom"/>
</dbReference>
<dbReference type="SUPFAM" id="SSF51735">
    <property type="entry name" value="NAD(P)-binding Rossmann-fold domains"/>
    <property type="match status" value="1"/>
</dbReference>
<accession>A0A4U3MGQ3</accession>